<comment type="catalytic activity">
    <reaction evidence="10">
        <text>3-hydroxypropanoate + NADP(+) = 3-oxopropanoate + NADPH + H(+)</text>
        <dbReference type="Rhea" id="RHEA:26438"/>
        <dbReference type="ChEBI" id="CHEBI:15378"/>
        <dbReference type="ChEBI" id="CHEBI:16510"/>
        <dbReference type="ChEBI" id="CHEBI:33190"/>
        <dbReference type="ChEBI" id="CHEBI:57783"/>
        <dbReference type="ChEBI" id="CHEBI:58349"/>
        <dbReference type="EC" id="1.1.1.298"/>
    </reaction>
</comment>
<gene>
    <name evidence="11" type="ORF">DPMN_116537</name>
</gene>
<evidence type="ECO:0000256" key="1">
    <source>
        <dbReference type="ARBA" id="ARBA00023002"/>
    </source>
</evidence>
<accession>A0A9D4QUU4</accession>
<evidence type="ECO:0000256" key="6">
    <source>
        <dbReference type="ARBA" id="ARBA00044065"/>
    </source>
</evidence>
<organism evidence="11 12">
    <name type="scientific">Dreissena polymorpha</name>
    <name type="common">Zebra mussel</name>
    <name type="synonym">Mytilus polymorpha</name>
    <dbReference type="NCBI Taxonomy" id="45954"/>
    <lineage>
        <taxon>Eukaryota</taxon>
        <taxon>Metazoa</taxon>
        <taxon>Spiralia</taxon>
        <taxon>Lophotrochozoa</taxon>
        <taxon>Mollusca</taxon>
        <taxon>Bivalvia</taxon>
        <taxon>Autobranchia</taxon>
        <taxon>Heteroconchia</taxon>
        <taxon>Euheterodonta</taxon>
        <taxon>Imparidentia</taxon>
        <taxon>Neoheterodontei</taxon>
        <taxon>Myida</taxon>
        <taxon>Dreissenoidea</taxon>
        <taxon>Dreissenidae</taxon>
        <taxon>Dreissena</taxon>
    </lineage>
</organism>
<evidence type="ECO:0000256" key="2">
    <source>
        <dbReference type="ARBA" id="ARBA00038261"/>
    </source>
</evidence>
<dbReference type="FunFam" id="3.40.50.720:FF:000047">
    <property type="entry name" value="NADP-dependent L-serine/L-allo-threonine dehydrogenase"/>
    <property type="match status" value="1"/>
</dbReference>
<dbReference type="Pfam" id="PF00106">
    <property type="entry name" value="adh_short"/>
    <property type="match status" value="1"/>
</dbReference>
<dbReference type="InterPro" id="IPR036291">
    <property type="entry name" value="NAD(P)-bd_dom_sf"/>
</dbReference>
<keyword evidence="12" id="KW-1185">Reference proteome</keyword>
<dbReference type="GO" id="GO:0030497">
    <property type="term" value="P:fatty acid elongation"/>
    <property type="evidence" value="ECO:0007669"/>
    <property type="project" value="TreeGrafter"/>
</dbReference>
<dbReference type="InterPro" id="IPR020904">
    <property type="entry name" value="Sc_DH/Rdtase_CS"/>
</dbReference>
<dbReference type="GO" id="GO:0035527">
    <property type="term" value="F:3-hydroxypropionate dehydrogenase (NADP+) activity"/>
    <property type="evidence" value="ECO:0007669"/>
    <property type="project" value="UniProtKB-EC"/>
</dbReference>
<proteinExistence type="inferred from homology"/>
<protein>
    <recommendedName>
        <fullName evidence="6">NADP-dependent 3-hydroxy acid dehydrogenase YdfG</fullName>
        <ecNumber evidence="4">1.1.1.298</ecNumber>
        <ecNumber evidence="5">1.1.1.381</ecNumber>
    </recommendedName>
    <alternativeName>
        <fullName evidence="8">L-allo-threonine dehydrogenase</fullName>
    </alternativeName>
    <alternativeName>
        <fullName evidence="7">Malonic semialdehyde reductase</fullName>
    </alternativeName>
</protein>
<evidence type="ECO:0000256" key="4">
    <source>
        <dbReference type="ARBA" id="ARBA00044050"/>
    </source>
</evidence>
<dbReference type="PROSITE" id="PS00061">
    <property type="entry name" value="ADH_SHORT"/>
    <property type="match status" value="1"/>
</dbReference>
<name>A0A9D4QUU4_DREPO</name>
<comment type="similarity">
    <text evidence="2">Belongs to the short-chain dehydrogenases/reductases (SDR) family. 17-beta-HSD 3 subfamily.</text>
</comment>
<evidence type="ECO:0000256" key="8">
    <source>
        <dbReference type="ARBA" id="ARBA00044349"/>
    </source>
</evidence>
<evidence type="ECO:0000256" key="3">
    <source>
        <dbReference type="ARBA" id="ARBA00043812"/>
    </source>
</evidence>
<dbReference type="PIRSF" id="PIRSF000126">
    <property type="entry name" value="11-beta-HSD1"/>
    <property type="match status" value="1"/>
</dbReference>
<comment type="catalytic activity">
    <reaction evidence="3">
        <text>L-allo-threonine + NADP(+) = aminoacetone + CO2 + NADPH</text>
        <dbReference type="Rhea" id="RHEA:43524"/>
        <dbReference type="ChEBI" id="CHEBI:16526"/>
        <dbReference type="ChEBI" id="CHEBI:57783"/>
        <dbReference type="ChEBI" id="CHEBI:58320"/>
        <dbReference type="ChEBI" id="CHEBI:58349"/>
        <dbReference type="ChEBI" id="CHEBI:58585"/>
        <dbReference type="EC" id="1.1.1.381"/>
    </reaction>
</comment>
<dbReference type="PANTHER" id="PTHR43086">
    <property type="entry name" value="VERY-LONG-CHAIN 3-OXOOACYL-COA REDUCTASE"/>
    <property type="match status" value="1"/>
</dbReference>
<evidence type="ECO:0000256" key="5">
    <source>
        <dbReference type="ARBA" id="ARBA00044059"/>
    </source>
</evidence>
<dbReference type="GO" id="GO:0005783">
    <property type="term" value="C:endoplasmic reticulum"/>
    <property type="evidence" value="ECO:0007669"/>
    <property type="project" value="TreeGrafter"/>
</dbReference>
<dbReference type="Gene3D" id="3.40.50.720">
    <property type="entry name" value="NAD(P)-binding Rossmann-like Domain"/>
    <property type="match status" value="1"/>
</dbReference>
<keyword evidence="1" id="KW-0560">Oxidoreductase</keyword>
<dbReference type="EMBL" id="JAIWYP010000004">
    <property type="protein sequence ID" value="KAH3843030.1"/>
    <property type="molecule type" value="Genomic_DNA"/>
</dbReference>
<evidence type="ECO:0000256" key="9">
    <source>
        <dbReference type="ARBA" id="ARBA00045650"/>
    </source>
</evidence>
<dbReference type="AlphaFoldDB" id="A0A9D4QUU4"/>
<dbReference type="PRINTS" id="PR00080">
    <property type="entry name" value="SDRFAMILY"/>
</dbReference>
<dbReference type="EC" id="1.1.1.381" evidence="5"/>
<evidence type="ECO:0000313" key="11">
    <source>
        <dbReference type="EMBL" id="KAH3843030.1"/>
    </source>
</evidence>
<dbReference type="SUPFAM" id="SSF51735">
    <property type="entry name" value="NAD(P)-binding Rossmann-fold domains"/>
    <property type="match status" value="1"/>
</dbReference>
<dbReference type="Proteomes" id="UP000828390">
    <property type="component" value="Unassembled WGS sequence"/>
</dbReference>
<evidence type="ECO:0000256" key="10">
    <source>
        <dbReference type="ARBA" id="ARBA00047274"/>
    </source>
</evidence>
<evidence type="ECO:0000313" key="12">
    <source>
        <dbReference type="Proteomes" id="UP000828390"/>
    </source>
</evidence>
<comment type="caution">
    <text evidence="11">The sequence shown here is derived from an EMBL/GenBank/DDBJ whole genome shotgun (WGS) entry which is preliminary data.</text>
</comment>
<dbReference type="InterPro" id="IPR002347">
    <property type="entry name" value="SDR_fam"/>
</dbReference>
<sequence length="251" mass="26641">MSKTGNALAEKVAIVTGASSGIGRAIAVALAGAGAKVALAARHVERLQDVEREIVRNNGVAISVKTDVTNREEVKELVRHTELTLGPADILVNNAGVMYYTLMKNLHEHEWDAQIDVNIKGFTNCIGAVLGGMVSRGKGHIINMSSDAGRRGFAGLGVYSGTKFYVEGLSQAMRLELAGTGIRVTCIQPGDVKTDLITHSTDLEAKAQFDGSGRCRVLDPQDIANAVVYAASQPSHVGLNEILIEPREAPI</sequence>
<evidence type="ECO:0000256" key="7">
    <source>
        <dbReference type="ARBA" id="ARBA00044271"/>
    </source>
</evidence>
<comment type="function">
    <text evidence="9">NADP-dependent dehydrogenase with broad substrate specificity acting on 3-hydroxy acids. Catalyzes the NADP-dependent oxidation of L-allo-threonine to L-2-amino-3-keto-butyrate, which is spontaneously decarboxylated into aminoacetone. Also acts on D-threonine, L-serine, D-serine, D-3-hydroxyisobutyrate, L-3-hydroxyisobutyrate, D-glycerate and L-glycerate. Able to catalyze the reduction of the malonic semialdehyde to 3-hydroxypropionic acid. YdfG is apparently supplementing RutE, the presumed malonic semialdehyde reductase involved in pyrimidine degradation since both are able to detoxify malonic semialdehyde.</text>
</comment>
<dbReference type="CDD" id="cd05233">
    <property type="entry name" value="SDR_c"/>
    <property type="match status" value="1"/>
</dbReference>
<dbReference type="EC" id="1.1.1.298" evidence="4"/>
<dbReference type="PRINTS" id="PR00081">
    <property type="entry name" value="GDHRDH"/>
</dbReference>
<dbReference type="PANTHER" id="PTHR43086:SF3">
    <property type="entry name" value="NADP-DEPENDENT 3-HYDROXY ACID DEHYDROGENASE YDFG"/>
    <property type="match status" value="1"/>
</dbReference>
<reference evidence="11" key="1">
    <citation type="journal article" date="2019" name="bioRxiv">
        <title>The Genome of the Zebra Mussel, Dreissena polymorpha: A Resource for Invasive Species Research.</title>
        <authorList>
            <person name="McCartney M.A."/>
            <person name="Auch B."/>
            <person name="Kono T."/>
            <person name="Mallez S."/>
            <person name="Zhang Y."/>
            <person name="Obille A."/>
            <person name="Becker A."/>
            <person name="Abrahante J.E."/>
            <person name="Garbe J."/>
            <person name="Badalamenti J.P."/>
            <person name="Herman A."/>
            <person name="Mangelson H."/>
            <person name="Liachko I."/>
            <person name="Sullivan S."/>
            <person name="Sone E.D."/>
            <person name="Koren S."/>
            <person name="Silverstein K.A.T."/>
            <person name="Beckman K.B."/>
            <person name="Gohl D.M."/>
        </authorList>
    </citation>
    <scope>NUCLEOTIDE SEQUENCE</scope>
    <source>
        <strain evidence="11">Duluth1</strain>
        <tissue evidence="11">Whole animal</tissue>
    </source>
</reference>
<reference evidence="11" key="2">
    <citation type="submission" date="2020-11" db="EMBL/GenBank/DDBJ databases">
        <authorList>
            <person name="McCartney M.A."/>
            <person name="Auch B."/>
            <person name="Kono T."/>
            <person name="Mallez S."/>
            <person name="Becker A."/>
            <person name="Gohl D.M."/>
            <person name="Silverstein K.A.T."/>
            <person name="Koren S."/>
            <person name="Bechman K.B."/>
            <person name="Herman A."/>
            <person name="Abrahante J.E."/>
            <person name="Garbe J."/>
        </authorList>
    </citation>
    <scope>NUCLEOTIDE SEQUENCE</scope>
    <source>
        <strain evidence="11">Duluth1</strain>
        <tissue evidence="11">Whole animal</tissue>
    </source>
</reference>